<dbReference type="Proteomes" id="UP000320390">
    <property type="component" value="Chromosome"/>
</dbReference>
<dbReference type="GO" id="GO:0004826">
    <property type="term" value="F:phenylalanine-tRNA ligase activity"/>
    <property type="evidence" value="ECO:0007669"/>
    <property type="project" value="UniProtKB-UniRule"/>
</dbReference>
<evidence type="ECO:0000256" key="2">
    <source>
        <dbReference type="ARBA" id="ARBA00008653"/>
    </source>
</evidence>
<protein>
    <recommendedName>
        <fullName evidence="15">Phenylalanine--tRNA ligase beta subunit</fullName>
        <ecNumber evidence="15">6.1.1.20</ecNumber>
    </recommendedName>
    <alternativeName>
        <fullName evidence="15">Phenylalanyl-tRNA synthetase beta subunit</fullName>
        <shortName evidence="15">PheRS</shortName>
    </alternativeName>
</protein>
<dbReference type="InterPro" id="IPR020825">
    <property type="entry name" value="Phe-tRNA_synthase-like_B3/B4"/>
</dbReference>
<dbReference type="RefSeq" id="WP_145197230.1">
    <property type="nucleotide sequence ID" value="NZ_CP036434.1"/>
</dbReference>
<dbReference type="Gene3D" id="3.30.56.10">
    <property type="match status" value="2"/>
</dbReference>
<evidence type="ECO:0000259" key="17">
    <source>
        <dbReference type="PROSITE" id="PS50886"/>
    </source>
</evidence>
<dbReference type="Gene3D" id="3.30.930.10">
    <property type="entry name" value="Bira Bifunctional Protein, Domain 2"/>
    <property type="match status" value="1"/>
</dbReference>
<evidence type="ECO:0000256" key="8">
    <source>
        <dbReference type="ARBA" id="ARBA00022741"/>
    </source>
</evidence>
<dbReference type="NCBIfam" id="TIGR00472">
    <property type="entry name" value="pheT_bact"/>
    <property type="match status" value="1"/>
</dbReference>
<gene>
    <name evidence="15 20" type="primary">pheT</name>
    <name evidence="20" type="ORF">Poly30_22820</name>
</gene>
<keyword evidence="9 15" id="KW-0067">ATP-binding</keyword>
<dbReference type="SUPFAM" id="SSF54991">
    <property type="entry name" value="Anticodon-binding domain of PheRS"/>
    <property type="match status" value="1"/>
</dbReference>
<evidence type="ECO:0000313" key="20">
    <source>
        <dbReference type="EMBL" id="QDV06767.1"/>
    </source>
</evidence>
<feature type="binding site" evidence="15">
    <location>
        <position position="468"/>
    </location>
    <ligand>
        <name>Mg(2+)</name>
        <dbReference type="ChEBI" id="CHEBI:18420"/>
        <note>shared with alpha subunit</note>
    </ligand>
</feature>
<organism evidence="20 21">
    <name type="scientific">Saltatorellus ferox</name>
    <dbReference type="NCBI Taxonomy" id="2528018"/>
    <lineage>
        <taxon>Bacteria</taxon>
        <taxon>Pseudomonadati</taxon>
        <taxon>Planctomycetota</taxon>
        <taxon>Planctomycetia</taxon>
        <taxon>Planctomycetia incertae sedis</taxon>
        <taxon>Saltatorellus</taxon>
    </lineage>
</organism>
<dbReference type="GO" id="GO:0005524">
    <property type="term" value="F:ATP binding"/>
    <property type="evidence" value="ECO:0007669"/>
    <property type="project" value="UniProtKB-UniRule"/>
</dbReference>
<dbReference type="GO" id="GO:0000287">
    <property type="term" value="F:magnesium ion binding"/>
    <property type="evidence" value="ECO:0007669"/>
    <property type="project" value="UniProtKB-UniRule"/>
</dbReference>
<dbReference type="Pfam" id="PF17759">
    <property type="entry name" value="tRNA_synthFbeta"/>
    <property type="match status" value="1"/>
</dbReference>
<dbReference type="SMART" id="SM00874">
    <property type="entry name" value="B5"/>
    <property type="match status" value="1"/>
</dbReference>
<dbReference type="InterPro" id="IPR036690">
    <property type="entry name" value="Fdx_antiC-bd_sf"/>
</dbReference>
<dbReference type="GO" id="GO:0006432">
    <property type="term" value="P:phenylalanyl-tRNA aminoacylation"/>
    <property type="evidence" value="ECO:0007669"/>
    <property type="project" value="UniProtKB-UniRule"/>
</dbReference>
<dbReference type="SMART" id="SM00873">
    <property type="entry name" value="B3_4"/>
    <property type="match status" value="1"/>
</dbReference>
<dbReference type="InterPro" id="IPR009061">
    <property type="entry name" value="DNA-bd_dom_put_sf"/>
</dbReference>
<evidence type="ECO:0000256" key="16">
    <source>
        <dbReference type="PROSITE-ProRule" id="PRU00209"/>
    </source>
</evidence>
<dbReference type="OrthoDB" id="9805455at2"/>
<dbReference type="GO" id="GO:0009328">
    <property type="term" value="C:phenylalanine-tRNA ligase complex"/>
    <property type="evidence" value="ECO:0007669"/>
    <property type="project" value="TreeGrafter"/>
</dbReference>
<comment type="similarity">
    <text evidence="2 15">Belongs to the phenylalanyl-tRNA synthetase beta subunit family. Type 1 subfamily.</text>
</comment>
<evidence type="ECO:0000256" key="6">
    <source>
        <dbReference type="ARBA" id="ARBA00022598"/>
    </source>
</evidence>
<dbReference type="Pfam" id="PF03484">
    <property type="entry name" value="B5"/>
    <property type="match status" value="1"/>
</dbReference>
<reference evidence="20 21" key="1">
    <citation type="submission" date="2019-02" db="EMBL/GenBank/DDBJ databases">
        <title>Deep-cultivation of Planctomycetes and their phenomic and genomic characterization uncovers novel biology.</title>
        <authorList>
            <person name="Wiegand S."/>
            <person name="Jogler M."/>
            <person name="Boedeker C."/>
            <person name="Pinto D."/>
            <person name="Vollmers J."/>
            <person name="Rivas-Marin E."/>
            <person name="Kohn T."/>
            <person name="Peeters S.H."/>
            <person name="Heuer A."/>
            <person name="Rast P."/>
            <person name="Oberbeckmann S."/>
            <person name="Bunk B."/>
            <person name="Jeske O."/>
            <person name="Meyerdierks A."/>
            <person name="Storesund J.E."/>
            <person name="Kallscheuer N."/>
            <person name="Luecker S."/>
            <person name="Lage O.M."/>
            <person name="Pohl T."/>
            <person name="Merkel B.J."/>
            <person name="Hornburger P."/>
            <person name="Mueller R.-W."/>
            <person name="Bruemmer F."/>
            <person name="Labrenz M."/>
            <person name="Spormann A.M."/>
            <person name="Op den Camp H."/>
            <person name="Overmann J."/>
            <person name="Amann R."/>
            <person name="Jetten M.S.M."/>
            <person name="Mascher T."/>
            <person name="Medema M.H."/>
            <person name="Devos D.P."/>
            <person name="Kaster A.-K."/>
            <person name="Ovreas L."/>
            <person name="Rohde M."/>
            <person name="Galperin M.Y."/>
            <person name="Jogler C."/>
        </authorList>
    </citation>
    <scope>NUCLEOTIDE SEQUENCE [LARGE SCALE GENOMIC DNA]</scope>
    <source>
        <strain evidence="20 21">Poly30</strain>
    </source>
</reference>
<evidence type="ECO:0000256" key="3">
    <source>
        <dbReference type="ARBA" id="ARBA00011209"/>
    </source>
</evidence>
<dbReference type="Gene3D" id="3.30.70.380">
    <property type="entry name" value="Ferrodoxin-fold anticodon-binding domain"/>
    <property type="match status" value="1"/>
</dbReference>
<proteinExistence type="inferred from homology"/>
<dbReference type="InterPro" id="IPR045864">
    <property type="entry name" value="aa-tRNA-synth_II/BPL/LPL"/>
</dbReference>
<keyword evidence="7 15" id="KW-0479">Metal-binding</keyword>
<keyword evidence="4 15" id="KW-0963">Cytoplasm</keyword>
<dbReference type="FunFam" id="2.40.50.140:FF:000045">
    <property type="entry name" value="Phenylalanine--tRNA ligase beta subunit"/>
    <property type="match status" value="1"/>
</dbReference>
<dbReference type="PANTHER" id="PTHR10947:SF0">
    <property type="entry name" value="PHENYLALANINE--TRNA LIGASE BETA SUBUNIT"/>
    <property type="match status" value="1"/>
</dbReference>
<keyword evidence="21" id="KW-1185">Reference proteome</keyword>
<keyword evidence="6 15" id="KW-0436">Ligase</keyword>
<comment type="cofactor">
    <cofactor evidence="15">
        <name>Mg(2+)</name>
        <dbReference type="ChEBI" id="CHEBI:18420"/>
    </cofactor>
    <text evidence="15">Binds 2 magnesium ions per tetramer.</text>
</comment>
<evidence type="ECO:0000259" key="19">
    <source>
        <dbReference type="PROSITE" id="PS51483"/>
    </source>
</evidence>
<evidence type="ECO:0000256" key="13">
    <source>
        <dbReference type="ARBA" id="ARBA00023146"/>
    </source>
</evidence>
<dbReference type="SUPFAM" id="SSF46955">
    <property type="entry name" value="Putative DNA-binding domain"/>
    <property type="match status" value="1"/>
</dbReference>
<dbReference type="InterPro" id="IPR004532">
    <property type="entry name" value="Phe-tRNA-ligase_IIc_bsu_bact"/>
</dbReference>
<dbReference type="PANTHER" id="PTHR10947">
    <property type="entry name" value="PHENYLALANYL-TRNA SYNTHETASE BETA CHAIN AND LEUCINE-RICH REPEAT-CONTAINING PROTEIN 47"/>
    <property type="match status" value="1"/>
</dbReference>
<evidence type="ECO:0000256" key="4">
    <source>
        <dbReference type="ARBA" id="ARBA00022490"/>
    </source>
</evidence>
<comment type="catalytic activity">
    <reaction evidence="14 15">
        <text>tRNA(Phe) + L-phenylalanine + ATP = L-phenylalanyl-tRNA(Phe) + AMP + diphosphate + H(+)</text>
        <dbReference type="Rhea" id="RHEA:19413"/>
        <dbReference type="Rhea" id="RHEA-COMP:9668"/>
        <dbReference type="Rhea" id="RHEA-COMP:9699"/>
        <dbReference type="ChEBI" id="CHEBI:15378"/>
        <dbReference type="ChEBI" id="CHEBI:30616"/>
        <dbReference type="ChEBI" id="CHEBI:33019"/>
        <dbReference type="ChEBI" id="CHEBI:58095"/>
        <dbReference type="ChEBI" id="CHEBI:78442"/>
        <dbReference type="ChEBI" id="CHEBI:78531"/>
        <dbReference type="ChEBI" id="CHEBI:456215"/>
        <dbReference type="EC" id="6.1.1.20"/>
    </reaction>
</comment>
<dbReference type="Pfam" id="PF03483">
    <property type="entry name" value="B3_4"/>
    <property type="match status" value="1"/>
</dbReference>
<dbReference type="InterPro" id="IPR005147">
    <property type="entry name" value="tRNA_synthase_B5-dom"/>
</dbReference>
<dbReference type="InterPro" id="IPR005121">
    <property type="entry name" value="Fdx_antiC-bd"/>
</dbReference>
<dbReference type="EMBL" id="CP036434">
    <property type="protein sequence ID" value="QDV06767.1"/>
    <property type="molecule type" value="Genomic_DNA"/>
</dbReference>
<feature type="domain" description="TRNA-binding" evidence="17">
    <location>
        <begin position="40"/>
        <end position="153"/>
    </location>
</feature>
<dbReference type="Pfam" id="PF03147">
    <property type="entry name" value="FDX-ACB"/>
    <property type="match status" value="1"/>
</dbReference>
<dbReference type="InterPro" id="IPR045060">
    <property type="entry name" value="Phe-tRNA-ligase_IIc_bsu"/>
</dbReference>
<dbReference type="InterPro" id="IPR033714">
    <property type="entry name" value="tRNA_bind_bactPheRS"/>
</dbReference>
<evidence type="ECO:0000256" key="11">
    <source>
        <dbReference type="ARBA" id="ARBA00022884"/>
    </source>
</evidence>
<evidence type="ECO:0000256" key="5">
    <source>
        <dbReference type="ARBA" id="ARBA00022555"/>
    </source>
</evidence>
<keyword evidence="10 15" id="KW-0460">Magnesium</keyword>
<keyword evidence="13 15" id="KW-0030">Aminoacyl-tRNA synthetase</keyword>
<evidence type="ECO:0000256" key="1">
    <source>
        <dbReference type="ARBA" id="ARBA00004496"/>
    </source>
</evidence>
<dbReference type="Gene3D" id="3.50.40.10">
    <property type="entry name" value="Phenylalanyl-trna Synthetase, Chain B, domain 3"/>
    <property type="match status" value="1"/>
</dbReference>
<keyword evidence="11 16" id="KW-0694">RNA-binding</keyword>
<feature type="binding site" evidence="15">
    <location>
        <position position="462"/>
    </location>
    <ligand>
        <name>Mg(2+)</name>
        <dbReference type="ChEBI" id="CHEBI:18420"/>
        <note>shared with alpha subunit</note>
    </ligand>
</feature>
<dbReference type="SUPFAM" id="SSF50249">
    <property type="entry name" value="Nucleic acid-binding proteins"/>
    <property type="match status" value="1"/>
</dbReference>
<dbReference type="InterPro" id="IPR041616">
    <property type="entry name" value="PheRS_beta_core"/>
</dbReference>
<dbReference type="GO" id="GO:0000049">
    <property type="term" value="F:tRNA binding"/>
    <property type="evidence" value="ECO:0007669"/>
    <property type="project" value="UniProtKB-UniRule"/>
</dbReference>
<dbReference type="CDD" id="cd02796">
    <property type="entry name" value="tRNA_bind_bactPheRS"/>
    <property type="match status" value="1"/>
</dbReference>
<dbReference type="InterPro" id="IPR005146">
    <property type="entry name" value="B3/B4_tRNA-bd"/>
</dbReference>
<dbReference type="SUPFAM" id="SSF55681">
    <property type="entry name" value="Class II aaRS and biotin synthetases"/>
    <property type="match status" value="1"/>
</dbReference>
<evidence type="ECO:0000256" key="14">
    <source>
        <dbReference type="ARBA" id="ARBA00049255"/>
    </source>
</evidence>
<dbReference type="NCBIfam" id="NF045760">
    <property type="entry name" value="YtpR"/>
    <property type="match status" value="1"/>
</dbReference>
<comment type="subunit">
    <text evidence="3 15">Tetramer of two alpha and two beta subunits.</text>
</comment>
<keyword evidence="12 15" id="KW-0648">Protein biosynthesis</keyword>
<evidence type="ECO:0000256" key="9">
    <source>
        <dbReference type="ARBA" id="ARBA00022840"/>
    </source>
</evidence>
<keyword evidence="8 15" id="KW-0547">Nucleotide-binding</keyword>
<dbReference type="PROSITE" id="PS50886">
    <property type="entry name" value="TRBD"/>
    <property type="match status" value="1"/>
</dbReference>
<evidence type="ECO:0000313" key="21">
    <source>
        <dbReference type="Proteomes" id="UP000320390"/>
    </source>
</evidence>
<dbReference type="HAMAP" id="MF_00283">
    <property type="entry name" value="Phe_tRNA_synth_beta1"/>
    <property type="match status" value="1"/>
</dbReference>
<dbReference type="InterPro" id="IPR002547">
    <property type="entry name" value="tRNA-bd_dom"/>
</dbReference>
<sequence>MLVSFRWLARHVDLEGITPEQLGNDLTLSTCEVEGIEPFAPHLSNVTVGHVLERVPHPDADKLGVCQVDVGSGEPLQIVCGAPNVGAGQRVAVATIGTVLPGDFKIKKSKIRGVESHGMICSVRELDLGDEHDGIWVLPEPDGEPLALGQSIANALGMGDWVIEIDNKSLTHRPDLWGHRGLAREVAAIYERPLKPIDLTLPDLGGAPAFPVSVADAACSRYIGLGIDGVQNGKSPSWMRQLLLAVGQRPIDLFVDLSNFVMLDLGQPNHAFDRTALDGGGIAVRKAKAGETITTLDGELRKLETSDLLITSGDAPVALAGIMGGEESKIQGGTSKLLLECAAFDAATVRRTSSRLALRTDSSARFEKSLDPTLPEKAAAHFARLLKEIQPGVSFPMILSDEGRWSDPATTIHVRGDVVRRDLGVDLSDEAIADILRRLELTPTAKDGGFEVAIPSARATKDLTMERDLVEEVGRIHRYGSVPEAPLVGAVMPPPFDRRRAMVRAIEDRLAGAARFHQLLSYSFQSDDLLSKVNADSGDFVTARNPVAPELSKIRREVLPSVLGALETARRRRSEVLVFEVGKGYRPEEASEDGMPREVHQVVIAIARSKAAKGDAGFNGGAFFTLRAVVDDVVRAAGVAVPCWSPGGEAHATLHPVKQVIGEWTADGQSAGVIGELDPAVRGRLGLVGELDSDVAVAVLDLDAMLAAPAAPRTYTPLPKFPSVKVDVACVAPAELPASALTKAIEDAGKGSVADIELFDVFKGESLGAGKKSLAYHVVLQSANKTLTDSDAAKFLGRLERTLEAVGAALRR</sequence>
<keyword evidence="5 16" id="KW-0820">tRNA-binding</keyword>
<evidence type="ECO:0000259" key="18">
    <source>
        <dbReference type="PROSITE" id="PS51447"/>
    </source>
</evidence>
<dbReference type="InterPro" id="IPR012340">
    <property type="entry name" value="NA-bd_OB-fold"/>
</dbReference>
<accession>A0A518ERQ9</accession>
<feature type="binding site" evidence="15">
    <location>
        <position position="472"/>
    </location>
    <ligand>
        <name>Mg(2+)</name>
        <dbReference type="ChEBI" id="CHEBI:18420"/>
        <note>shared with alpha subunit</note>
    </ligand>
</feature>
<comment type="subcellular location">
    <subcellularLocation>
        <location evidence="1 15">Cytoplasm</location>
    </subcellularLocation>
</comment>
<evidence type="ECO:0000256" key="15">
    <source>
        <dbReference type="HAMAP-Rule" id="MF_00283"/>
    </source>
</evidence>
<evidence type="ECO:0000256" key="10">
    <source>
        <dbReference type="ARBA" id="ARBA00022842"/>
    </source>
</evidence>
<dbReference type="Pfam" id="PF01588">
    <property type="entry name" value="tRNA_bind"/>
    <property type="match status" value="1"/>
</dbReference>
<dbReference type="PROSITE" id="PS51447">
    <property type="entry name" value="FDX_ACB"/>
    <property type="match status" value="1"/>
</dbReference>
<dbReference type="SMART" id="SM00896">
    <property type="entry name" value="FDX-ACB"/>
    <property type="match status" value="1"/>
</dbReference>
<dbReference type="Gene3D" id="2.40.50.140">
    <property type="entry name" value="Nucleic acid-binding proteins"/>
    <property type="match status" value="1"/>
</dbReference>
<dbReference type="AlphaFoldDB" id="A0A518ERQ9"/>
<feature type="domain" description="FDX-ACB" evidence="18">
    <location>
        <begin position="719"/>
        <end position="811"/>
    </location>
</feature>
<dbReference type="PROSITE" id="PS51483">
    <property type="entry name" value="B5"/>
    <property type="match status" value="1"/>
</dbReference>
<dbReference type="EC" id="6.1.1.20" evidence="15"/>
<feature type="binding site" evidence="15">
    <location>
        <position position="471"/>
    </location>
    <ligand>
        <name>Mg(2+)</name>
        <dbReference type="ChEBI" id="CHEBI:18420"/>
        <note>shared with alpha subunit</note>
    </ligand>
</feature>
<feature type="domain" description="B5" evidence="19">
    <location>
        <begin position="407"/>
        <end position="484"/>
    </location>
</feature>
<evidence type="ECO:0000256" key="7">
    <source>
        <dbReference type="ARBA" id="ARBA00022723"/>
    </source>
</evidence>
<dbReference type="SUPFAM" id="SSF56037">
    <property type="entry name" value="PheT/TilS domain"/>
    <property type="match status" value="1"/>
</dbReference>
<evidence type="ECO:0000256" key="12">
    <source>
        <dbReference type="ARBA" id="ARBA00022917"/>
    </source>
</evidence>
<name>A0A518ERQ9_9BACT</name>